<evidence type="ECO:0000313" key="2">
    <source>
        <dbReference type="Proteomes" id="UP000694846"/>
    </source>
</evidence>
<dbReference type="PANTHER" id="PTHR12521">
    <property type="entry name" value="PROTEIN C6ORF130"/>
    <property type="match status" value="1"/>
</dbReference>
<dbReference type="Proteomes" id="UP000694846">
    <property type="component" value="Unplaced"/>
</dbReference>
<feature type="compositionally biased region" description="Polar residues" evidence="1">
    <location>
        <begin position="442"/>
        <end position="454"/>
    </location>
</feature>
<sequence length="463" mass="52502">MNTSTNKMNKGKQTKKTQTGSQVKIPSEIIKTENAVKKTTNVKQETCTEIPENGSQFSNENVPNEHKISDNNKKLISYANVCKAIKSKVDTSKNEPTLEDRICYLKEIDENLFNLPGDIPVAHCVAEDLRMRAGIALEFKQHFGGIGQLFDQNLTIGDVGVIVNDRNEIAFYMITKKSSGGKPTMQMLSVALRSLLVKMKEMNLTKLGIPKIGCGLDGLDWTMVKELIASIFAGSRISITVCIPSKIFNHIPPPLLKSFITPKDLLKTEGKSDILLFVDLEQSKKSNWTNDMVDRINAQYPSFKENLLRDIGSNLLYPGDVTSYLIKKERINCLFTSQTAYYTSLEKGFINIKKSIRSYRTFAFQSGPIKPTENFKFISRMLSILRSVIYSSELWLCGDTDQTKDKEVYENYCRNIINEARLAYRPTTNSNRPKVGGPKQFNALNNQRWNNTPTKKNKHRKYM</sequence>
<dbReference type="CDD" id="cd02901">
    <property type="entry name" value="Macro_Poa1p-like"/>
    <property type="match status" value="1"/>
</dbReference>
<proteinExistence type="predicted"/>
<dbReference type="OrthoDB" id="6598519at2759"/>
<dbReference type="Gene3D" id="3.40.220.10">
    <property type="entry name" value="Leucine Aminopeptidase, subunit E, domain 1"/>
    <property type="match status" value="1"/>
</dbReference>
<gene>
    <name evidence="3" type="primary">LOC112686960</name>
</gene>
<organism evidence="2 3">
    <name type="scientific">Sipha flava</name>
    <name type="common">yellow sugarcane aphid</name>
    <dbReference type="NCBI Taxonomy" id="143950"/>
    <lineage>
        <taxon>Eukaryota</taxon>
        <taxon>Metazoa</taxon>
        <taxon>Ecdysozoa</taxon>
        <taxon>Arthropoda</taxon>
        <taxon>Hexapoda</taxon>
        <taxon>Insecta</taxon>
        <taxon>Pterygota</taxon>
        <taxon>Neoptera</taxon>
        <taxon>Paraneoptera</taxon>
        <taxon>Hemiptera</taxon>
        <taxon>Sternorrhyncha</taxon>
        <taxon>Aphidomorpha</taxon>
        <taxon>Aphidoidea</taxon>
        <taxon>Aphididae</taxon>
        <taxon>Sipha</taxon>
    </lineage>
</organism>
<feature type="region of interest" description="Disordered" evidence="1">
    <location>
        <begin position="1"/>
        <end position="22"/>
    </location>
</feature>
<keyword evidence="2" id="KW-1185">Reference proteome</keyword>
<dbReference type="SUPFAM" id="SSF52949">
    <property type="entry name" value="Macro domain-like"/>
    <property type="match status" value="1"/>
</dbReference>
<dbReference type="GO" id="GO:0140291">
    <property type="term" value="P:peptidyl-glutamate ADP-deribosylation"/>
    <property type="evidence" value="ECO:0007669"/>
    <property type="project" value="TreeGrafter"/>
</dbReference>
<evidence type="ECO:0000313" key="3">
    <source>
        <dbReference type="RefSeq" id="XP_025415244.1"/>
    </source>
</evidence>
<protein>
    <submittedName>
        <fullName evidence="3">Uncharacterized protein LOC112686960</fullName>
    </submittedName>
</protein>
<name>A0A8B8FW92_9HEMI</name>
<dbReference type="InterPro" id="IPR050892">
    <property type="entry name" value="ADP-ribose_metab_enzymes"/>
</dbReference>
<dbReference type="InterPro" id="IPR043472">
    <property type="entry name" value="Macro_dom-like"/>
</dbReference>
<dbReference type="AlphaFoldDB" id="A0A8B8FW92"/>
<dbReference type="PANTHER" id="PTHR12521:SF0">
    <property type="entry name" value="ADP-RIBOSE GLYCOHYDROLASE OARD1"/>
    <property type="match status" value="1"/>
</dbReference>
<dbReference type="RefSeq" id="XP_025415244.1">
    <property type="nucleotide sequence ID" value="XM_025559459.1"/>
</dbReference>
<accession>A0A8B8FW92</accession>
<evidence type="ECO:0000256" key="1">
    <source>
        <dbReference type="SAM" id="MobiDB-lite"/>
    </source>
</evidence>
<reference evidence="3" key="1">
    <citation type="submission" date="2025-08" db="UniProtKB">
        <authorList>
            <consortium name="RefSeq"/>
        </authorList>
    </citation>
    <scope>IDENTIFICATION</scope>
    <source>
        <tissue evidence="3">Whole body</tissue>
    </source>
</reference>
<dbReference type="GeneID" id="112686960"/>
<feature type="region of interest" description="Disordered" evidence="1">
    <location>
        <begin position="427"/>
        <end position="463"/>
    </location>
</feature>